<dbReference type="InterPro" id="IPR052041">
    <property type="entry name" value="Nucleic_acid_metab_PIN/TRAM"/>
</dbReference>
<evidence type="ECO:0000256" key="3">
    <source>
        <dbReference type="ARBA" id="ARBA00022801"/>
    </source>
</evidence>
<dbReference type="GO" id="GO:0016787">
    <property type="term" value="F:hydrolase activity"/>
    <property type="evidence" value="ECO:0007669"/>
    <property type="project" value="UniProtKB-KW"/>
</dbReference>
<dbReference type="Proteomes" id="UP000001916">
    <property type="component" value="Chromosome"/>
</dbReference>
<keyword evidence="2" id="KW-0540">Nuclease</keyword>
<evidence type="ECO:0000256" key="5">
    <source>
        <dbReference type="SAM" id="Phobius"/>
    </source>
</evidence>
<keyword evidence="4" id="KW-0460">Magnesium</keyword>
<dbReference type="InterPro" id="IPR002716">
    <property type="entry name" value="PIN_dom"/>
</dbReference>
<dbReference type="OrthoDB" id="9780734at2"/>
<dbReference type="eggNOG" id="COG4956">
    <property type="taxonomic scope" value="Bacteria"/>
</dbReference>
<dbReference type="KEGG" id="msv:Mesil_2177"/>
<dbReference type="SMART" id="SM00670">
    <property type="entry name" value="PINc"/>
    <property type="match status" value="1"/>
</dbReference>
<dbReference type="AlphaFoldDB" id="D7BHV7"/>
<evidence type="ECO:0000256" key="4">
    <source>
        <dbReference type="ARBA" id="ARBA00022842"/>
    </source>
</evidence>
<dbReference type="Pfam" id="PF01850">
    <property type="entry name" value="PIN"/>
    <property type="match status" value="1"/>
</dbReference>
<feature type="transmembrane region" description="Helical" evidence="5">
    <location>
        <begin position="39"/>
        <end position="57"/>
    </location>
</feature>
<dbReference type="STRING" id="526227.Mesil_2177"/>
<keyword evidence="8" id="KW-1185">Reference proteome</keyword>
<evidence type="ECO:0000256" key="2">
    <source>
        <dbReference type="ARBA" id="ARBA00022722"/>
    </source>
</evidence>
<proteinExistence type="predicted"/>
<evidence type="ECO:0000313" key="8">
    <source>
        <dbReference type="Proteomes" id="UP000001916"/>
    </source>
</evidence>
<feature type="transmembrane region" description="Helical" evidence="5">
    <location>
        <begin position="77"/>
        <end position="99"/>
    </location>
</feature>
<dbReference type="InterPro" id="IPR002792">
    <property type="entry name" value="TRAM_dom"/>
</dbReference>
<evidence type="ECO:0000256" key="1">
    <source>
        <dbReference type="ARBA" id="ARBA00001946"/>
    </source>
</evidence>
<dbReference type="PANTHER" id="PTHR11603">
    <property type="entry name" value="AAA FAMILY ATPASE"/>
    <property type="match status" value="1"/>
</dbReference>
<reference evidence="7 8" key="1">
    <citation type="journal article" date="2010" name="Stand. Genomic Sci.">
        <title>Complete genome sequence of Meiothermus silvanus type strain (VI-R2).</title>
        <authorList>
            <person name="Sikorski J."/>
            <person name="Tindall B.J."/>
            <person name="Lowry S."/>
            <person name="Lucas S."/>
            <person name="Nolan M."/>
            <person name="Copeland A."/>
            <person name="Glavina Del Rio T."/>
            <person name="Tice H."/>
            <person name="Cheng J.F."/>
            <person name="Han C."/>
            <person name="Pitluck S."/>
            <person name="Liolios K."/>
            <person name="Ivanova N."/>
            <person name="Mavromatis K."/>
            <person name="Mikhailova N."/>
            <person name="Pati A."/>
            <person name="Goodwin L."/>
            <person name="Chen A."/>
            <person name="Palaniappan K."/>
            <person name="Land M."/>
            <person name="Hauser L."/>
            <person name="Chang Y.J."/>
            <person name="Jeffries C.D."/>
            <person name="Rohde M."/>
            <person name="Goker M."/>
            <person name="Woyke T."/>
            <person name="Bristow J."/>
            <person name="Eisen J.A."/>
            <person name="Markowitz V."/>
            <person name="Hugenholtz P."/>
            <person name="Kyrpides N.C."/>
            <person name="Klenk H.P."/>
            <person name="Lapidus A."/>
        </authorList>
    </citation>
    <scope>NUCLEOTIDE SEQUENCE [LARGE SCALE GENOMIC DNA]</scope>
    <source>
        <strain evidence="8">ATCC 700542 / DSM 9946 / VI-R2</strain>
    </source>
</reference>
<keyword evidence="5" id="KW-0812">Transmembrane</keyword>
<sequence>MSFVRLLAYLLFIYLGYQAGSLVDALASSAGALSLNRIYLAVVGLLVGFLLVPRLTYTLEWAFVRMQERIKALPPEVPVALTVASTIGLLLSVLLTSLLSQWEGFSPVLSLVLAGILITLLSAVALANREYFKPRQPVSPQPGLRSRGGKLLDTSILIDGRVAEVVELGFLEGPLYVPQFILRELQYHADASDAQRRAKGRRGLETLERLKNSTTLEVIEESAKSDDPVDDQLLALARRMGSALVTNDHALLQLARIYGVKSLSVQALAAALRSPHAAGESLRITIVKEGKEPGQGVGYLEDGTMIVVDDALAYRGQEVQVTITQSIQTQVGRLLFAKLDRTTT</sequence>
<dbReference type="RefSeq" id="WP_013158595.1">
    <property type="nucleotide sequence ID" value="NC_014212.1"/>
</dbReference>
<dbReference type="Pfam" id="PF01938">
    <property type="entry name" value="TRAM"/>
    <property type="match status" value="1"/>
</dbReference>
<feature type="domain" description="TRAM" evidence="6">
    <location>
        <begin position="275"/>
        <end position="336"/>
    </location>
</feature>
<dbReference type="PROSITE" id="PS50926">
    <property type="entry name" value="TRAM"/>
    <property type="match status" value="1"/>
</dbReference>
<organism evidence="7 8">
    <name type="scientific">Allomeiothermus silvanus (strain ATCC 700542 / DSM 9946 / NBRC 106475 / NCIMB 13440 / VI-R2)</name>
    <name type="common">Thermus silvanus</name>
    <dbReference type="NCBI Taxonomy" id="526227"/>
    <lineage>
        <taxon>Bacteria</taxon>
        <taxon>Thermotogati</taxon>
        <taxon>Deinococcota</taxon>
        <taxon>Deinococci</taxon>
        <taxon>Thermales</taxon>
        <taxon>Thermaceae</taxon>
        <taxon>Allomeiothermus</taxon>
    </lineage>
</organism>
<keyword evidence="5" id="KW-1133">Transmembrane helix</keyword>
<dbReference type="GO" id="GO:0004518">
    <property type="term" value="F:nuclease activity"/>
    <property type="evidence" value="ECO:0007669"/>
    <property type="project" value="UniProtKB-KW"/>
</dbReference>
<accession>D7BHV7</accession>
<evidence type="ECO:0000259" key="6">
    <source>
        <dbReference type="PROSITE" id="PS50926"/>
    </source>
</evidence>
<protein>
    <submittedName>
        <fullName evidence="7">PilT protein domain protein</fullName>
    </submittedName>
</protein>
<name>D7BHV7_ALLS1</name>
<dbReference type="EMBL" id="CP002042">
    <property type="protein sequence ID" value="ADH64047.1"/>
    <property type="molecule type" value="Genomic_DNA"/>
</dbReference>
<dbReference type="HOGENOM" id="CLU_050839_0_0_0"/>
<evidence type="ECO:0000313" key="7">
    <source>
        <dbReference type="EMBL" id="ADH64047.1"/>
    </source>
</evidence>
<dbReference type="CDD" id="cd09877">
    <property type="entry name" value="PIN_YacL-like"/>
    <property type="match status" value="1"/>
</dbReference>
<dbReference type="Gene3D" id="3.40.50.1010">
    <property type="entry name" value="5'-nuclease"/>
    <property type="match status" value="1"/>
</dbReference>
<comment type="cofactor">
    <cofactor evidence="1">
        <name>Mg(2+)</name>
        <dbReference type="ChEBI" id="CHEBI:18420"/>
    </cofactor>
</comment>
<keyword evidence="3" id="KW-0378">Hydrolase</keyword>
<dbReference type="InterPro" id="IPR029060">
    <property type="entry name" value="PIN-like_dom_sf"/>
</dbReference>
<keyword evidence="5" id="KW-0472">Membrane</keyword>
<gene>
    <name evidence="7" type="ordered locus">Mesil_2177</name>
</gene>
<dbReference type="SUPFAM" id="SSF88723">
    <property type="entry name" value="PIN domain-like"/>
    <property type="match status" value="1"/>
</dbReference>
<feature type="transmembrane region" description="Helical" evidence="5">
    <location>
        <begin position="105"/>
        <end position="127"/>
    </location>
</feature>
<dbReference type="PANTHER" id="PTHR11603:SF147">
    <property type="entry name" value="MEMBRANE PROTEIN"/>
    <property type="match status" value="1"/>
</dbReference>